<name>A0A4V3V0T2_9RHOB</name>
<feature type="transmembrane region" description="Helical" evidence="1">
    <location>
        <begin position="21"/>
        <end position="40"/>
    </location>
</feature>
<evidence type="ECO:0000313" key="3">
    <source>
        <dbReference type="Proteomes" id="UP000309450"/>
    </source>
</evidence>
<dbReference type="Gene3D" id="3.30.70.1440">
    <property type="entry name" value="Multidrug efflux transporter AcrB pore domain"/>
    <property type="match status" value="1"/>
</dbReference>
<dbReference type="Gene3D" id="3.30.70.1430">
    <property type="entry name" value="Multidrug efflux transporter AcrB pore domain"/>
    <property type="match status" value="2"/>
</dbReference>
<organism evidence="2 3">
    <name type="scientific">Aliigemmobacter aestuarii</name>
    <dbReference type="NCBI Taxonomy" id="1445661"/>
    <lineage>
        <taxon>Bacteria</taxon>
        <taxon>Pseudomonadati</taxon>
        <taxon>Pseudomonadota</taxon>
        <taxon>Alphaproteobacteria</taxon>
        <taxon>Rhodobacterales</taxon>
        <taxon>Paracoccaceae</taxon>
        <taxon>Aliigemmobacter</taxon>
    </lineage>
</organism>
<protein>
    <submittedName>
        <fullName evidence="2">Efflux RND transporter permease subunit</fullName>
    </submittedName>
</protein>
<dbReference type="Pfam" id="PF00873">
    <property type="entry name" value="ACR_tran"/>
    <property type="match status" value="1"/>
</dbReference>
<dbReference type="OrthoDB" id="174266at2"/>
<dbReference type="EMBL" id="SSND01000001">
    <property type="protein sequence ID" value="THD85122.1"/>
    <property type="molecule type" value="Genomic_DNA"/>
</dbReference>
<keyword evidence="1" id="KW-0812">Transmembrane</keyword>
<feature type="transmembrane region" description="Helical" evidence="1">
    <location>
        <begin position="464"/>
        <end position="483"/>
    </location>
</feature>
<dbReference type="PRINTS" id="PR00702">
    <property type="entry name" value="ACRIFLAVINRP"/>
</dbReference>
<feature type="transmembrane region" description="Helical" evidence="1">
    <location>
        <begin position="1054"/>
        <end position="1076"/>
    </location>
</feature>
<keyword evidence="1" id="KW-1133">Transmembrane helix</keyword>
<dbReference type="PANTHER" id="PTHR32063:SF33">
    <property type="entry name" value="RND SUPERFAMILY EFFLUX PUMP PERMEASE COMPONENT"/>
    <property type="match status" value="1"/>
</dbReference>
<feature type="transmembrane region" description="Helical" evidence="1">
    <location>
        <begin position="529"/>
        <end position="549"/>
    </location>
</feature>
<dbReference type="InterPro" id="IPR001036">
    <property type="entry name" value="Acrflvin-R"/>
</dbReference>
<dbReference type="PANTHER" id="PTHR32063">
    <property type="match status" value="1"/>
</dbReference>
<feature type="transmembrane region" description="Helical" evidence="1">
    <location>
        <begin position="1005"/>
        <end position="1030"/>
    </location>
</feature>
<reference evidence="2 3" key="1">
    <citation type="submission" date="2019-04" db="EMBL/GenBank/DDBJ databases">
        <title>Draft genome sequence of Gemmobacter aestuarii sp. nov.</title>
        <authorList>
            <person name="Hameed A."/>
            <person name="Lin S.-Y."/>
            <person name="Shahina M."/>
            <person name="Lai W.-A."/>
            <person name="Young C.-C."/>
        </authorList>
    </citation>
    <scope>NUCLEOTIDE SEQUENCE [LARGE SCALE GENOMIC DNA]</scope>
    <source>
        <strain evidence="2 3">CC-PW-75</strain>
    </source>
</reference>
<dbReference type="GO" id="GO:0005886">
    <property type="term" value="C:plasma membrane"/>
    <property type="evidence" value="ECO:0007669"/>
    <property type="project" value="TreeGrafter"/>
</dbReference>
<keyword evidence="3" id="KW-1185">Reference proteome</keyword>
<dbReference type="Proteomes" id="UP000309450">
    <property type="component" value="Unassembled WGS sequence"/>
</dbReference>
<sequence length="1127" mass="120563">MARRFEEGKGILSYFTRHRTLANLVLLVMLAAGGFAMTQIRAQYFPDVVNPEVTLSVAWEGAGPDDVDRAIVQVLEPTLLTIDGVTNITSRSVEGSARITLEFEAGHDLGQATEDVQAVADNVGDLPADAEEPSVRRNVWRDRVTDVVITGPVSVDQLGRFADEFVGRLFAAGVTRTTIQGLAADEVVVEVPTVALIRHDVTMAQIASAIAAEAQTAPAGDVGSSGARVRTGSERRGPDQIEAIVLRSLPDGSTLTVGDVATVRVEGADRDRAYFVGNDPAMSIRVDRSEEGDAIRLQATVAEVAAAMQLSLPDGVRVDLVRTRAEQITDRLKLLLDNGAMGLALVVGLLFLFLNARTALWVAAGIPVSMMAAIAIMYWSGMTLNMISLFALIITLGIVVDDAIVVGEHADFRARQLKEPPLVAAENGARRMAMPVAASTLTTVIAFGGLTSIGGNFGHMITDIPWTVIAVLVASLVECFLILPNHMAHALAHAGREAWYDWPSRTVMKGFGWLQRTVVRPGMGWVLRFRYPVLALVVLALSTQAATFVRGDLQFRFFAPPEQASVTGNFAMLPGATREDTLAMMREAQRATEAVAKRFEAEHGVFPLTFVLAEVGGNAGRGLSGADTKDPDLLGGISMELIDPDLRPYSASLFVEALQEEVRAHPRLEELSFRSAWFGPGGDSLAVDLFGASAEELKAAAEALKAALSVYPEVSGLEDTLAYDKEELILNLTAQGKALGFSIDSLGRTLRNRLNGIEAATYPDGPRSVSIRVELPPGELTADFLDRTLMRSGAGQYVPLSDIVTVERRSGFSTIRRENGLRLVSVTGNLAEDDPDRATEVQRALEQEILPRIEADFGVGYRLAGQAEQEREFLGGAWMGLVFSLGGIYLTLAWVFSSWTRPAVVMSVIPFGLVGAIWGHVWWDAPLSMFSIVGLIGMTGIIINDAIVLISTVDEYAEKRGMIPAIMDAVTDRLRPVLLTTLTTVLGLAPLLYETSSQAAFLKPTVITLVYGLGFGMVLVLIVVPALLAVQDDIAHLIGSTRRMIWRGHGKPRIAILGAAAAMALAFAATLGWVAVTGALPGWIASAVPLLDAAPAAGAMALFAFMAGAITVLALLIGRAAGIRPQD</sequence>
<feature type="transmembrane region" description="Helical" evidence="1">
    <location>
        <begin position="903"/>
        <end position="923"/>
    </location>
</feature>
<keyword evidence="1" id="KW-0472">Membrane</keyword>
<dbReference type="RefSeq" id="WP_136393498.1">
    <property type="nucleotide sequence ID" value="NZ_SSND01000001.1"/>
</dbReference>
<feature type="transmembrane region" description="Helical" evidence="1">
    <location>
        <begin position="334"/>
        <end position="353"/>
    </location>
</feature>
<dbReference type="Gene3D" id="3.30.2090.10">
    <property type="entry name" value="Multidrug efflux transporter AcrB TolC docking domain, DN and DC subdomains"/>
    <property type="match status" value="2"/>
</dbReference>
<evidence type="ECO:0000313" key="2">
    <source>
        <dbReference type="EMBL" id="THD85122.1"/>
    </source>
</evidence>
<dbReference type="InterPro" id="IPR027463">
    <property type="entry name" value="AcrB_DN_DC_subdom"/>
</dbReference>
<feature type="transmembrane region" description="Helical" evidence="1">
    <location>
        <begin position="1096"/>
        <end position="1117"/>
    </location>
</feature>
<dbReference type="Gene3D" id="3.30.70.1320">
    <property type="entry name" value="Multidrug efflux transporter AcrB pore domain like"/>
    <property type="match status" value="1"/>
</dbReference>
<dbReference type="Gene3D" id="1.20.1640.10">
    <property type="entry name" value="Multidrug efflux transporter AcrB transmembrane domain"/>
    <property type="match status" value="2"/>
</dbReference>
<dbReference type="SUPFAM" id="SSF82714">
    <property type="entry name" value="Multidrug efflux transporter AcrB TolC docking domain, DN and DC subdomains"/>
    <property type="match status" value="2"/>
</dbReference>
<dbReference type="SUPFAM" id="SSF82693">
    <property type="entry name" value="Multidrug efflux transporter AcrB pore domain, PN1, PN2, PC1 and PC2 subdomains"/>
    <property type="match status" value="1"/>
</dbReference>
<feature type="transmembrane region" description="Helical" evidence="1">
    <location>
        <begin position="974"/>
        <end position="993"/>
    </location>
</feature>
<feature type="transmembrane region" description="Helical" evidence="1">
    <location>
        <begin position="386"/>
        <end position="406"/>
    </location>
</feature>
<accession>A0A4V3V0T2</accession>
<dbReference type="SUPFAM" id="SSF82866">
    <property type="entry name" value="Multidrug efflux transporter AcrB transmembrane domain"/>
    <property type="match status" value="2"/>
</dbReference>
<feature type="transmembrane region" description="Helical" evidence="1">
    <location>
        <begin position="360"/>
        <end position="380"/>
    </location>
</feature>
<gene>
    <name evidence="2" type="ORF">E7811_05250</name>
</gene>
<comment type="caution">
    <text evidence="2">The sequence shown here is derived from an EMBL/GenBank/DDBJ whole genome shotgun (WGS) entry which is preliminary data.</text>
</comment>
<feature type="transmembrane region" description="Helical" evidence="1">
    <location>
        <begin position="436"/>
        <end position="458"/>
    </location>
</feature>
<dbReference type="GO" id="GO:0042910">
    <property type="term" value="F:xenobiotic transmembrane transporter activity"/>
    <property type="evidence" value="ECO:0007669"/>
    <property type="project" value="TreeGrafter"/>
</dbReference>
<feature type="transmembrane region" description="Helical" evidence="1">
    <location>
        <begin position="929"/>
        <end position="953"/>
    </location>
</feature>
<feature type="transmembrane region" description="Helical" evidence="1">
    <location>
        <begin position="873"/>
        <end position="896"/>
    </location>
</feature>
<proteinExistence type="predicted"/>
<evidence type="ECO:0000256" key="1">
    <source>
        <dbReference type="SAM" id="Phobius"/>
    </source>
</evidence>
<dbReference type="AlphaFoldDB" id="A0A4V3V0T2"/>